<organism evidence="8 9">
    <name type="scientific">Chelatococcus sambhunathii</name>
    <dbReference type="NCBI Taxonomy" id="363953"/>
    <lineage>
        <taxon>Bacteria</taxon>
        <taxon>Pseudomonadati</taxon>
        <taxon>Pseudomonadota</taxon>
        <taxon>Alphaproteobacteria</taxon>
        <taxon>Hyphomicrobiales</taxon>
        <taxon>Chelatococcaceae</taxon>
        <taxon>Chelatococcus</taxon>
    </lineage>
</organism>
<dbReference type="GO" id="GO:0006508">
    <property type="term" value="P:proteolysis"/>
    <property type="evidence" value="ECO:0007669"/>
    <property type="project" value="UniProtKB-KW"/>
</dbReference>
<keyword evidence="9" id="KW-1185">Reference proteome</keyword>
<name>A0ABU1DBU0_9HYPH</name>
<evidence type="ECO:0000256" key="4">
    <source>
        <dbReference type="ARBA" id="ARBA00022989"/>
    </source>
</evidence>
<feature type="compositionally biased region" description="Low complexity" evidence="6">
    <location>
        <begin position="16"/>
        <end position="31"/>
    </location>
</feature>
<dbReference type="SUPFAM" id="SSF117892">
    <property type="entry name" value="Band 7/SPFH domain"/>
    <property type="match status" value="1"/>
</dbReference>
<dbReference type="InterPro" id="IPR001107">
    <property type="entry name" value="Band_7"/>
</dbReference>
<evidence type="ECO:0000256" key="1">
    <source>
        <dbReference type="ARBA" id="ARBA00004167"/>
    </source>
</evidence>
<comment type="similarity">
    <text evidence="2">Belongs to the band 7/mec-2 family. HflK subfamily.</text>
</comment>
<dbReference type="PANTHER" id="PTHR43327">
    <property type="entry name" value="STOMATIN-LIKE PROTEIN 2, MITOCHONDRIAL"/>
    <property type="match status" value="1"/>
</dbReference>
<comment type="caution">
    <text evidence="8">The sequence shown here is derived from an EMBL/GenBank/DDBJ whole genome shotgun (WGS) entry which is preliminary data.</text>
</comment>
<evidence type="ECO:0000313" key="9">
    <source>
        <dbReference type="Proteomes" id="UP001181622"/>
    </source>
</evidence>
<evidence type="ECO:0000259" key="7">
    <source>
        <dbReference type="SMART" id="SM00244"/>
    </source>
</evidence>
<keyword evidence="8" id="KW-0378">Hydrolase</keyword>
<dbReference type="Proteomes" id="UP001181622">
    <property type="component" value="Unassembled WGS sequence"/>
</dbReference>
<dbReference type="PANTHER" id="PTHR43327:SF2">
    <property type="entry name" value="MODULATOR OF FTSH PROTEASE HFLK"/>
    <property type="match status" value="1"/>
</dbReference>
<evidence type="ECO:0000313" key="8">
    <source>
        <dbReference type="EMBL" id="MDR4305576.1"/>
    </source>
</evidence>
<dbReference type="SMART" id="SM00244">
    <property type="entry name" value="PHB"/>
    <property type="match status" value="1"/>
</dbReference>
<feature type="region of interest" description="Disordered" evidence="6">
    <location>
        <begin position="1"/>
        <end position="42"/>
    </location>
</feature>
<keyword evidence="4" id="KW-1133">Transmembrane helix</keyword>
<comment type="subcellular location">
    <subcellularLocation>
        <location evidence="1">Membrane</location>
        <topology evidence="1">Single-pass membrane protein</topology>
    </subcellularLocation>
</comment>
<feature type="domain" description="Band 7" evidence="7">
    <location>
        <begin position="80"/>
        <end position="300"/>
    </location>
</feature>
<keyword evidence="5" id="KW-0472">Membrane</keyword>
<keyword evidence="8" id="KW-0645">Protease</keyword>
<keyword evidence="3" id="KW-0812">Transmembrane</keyword>
<dbReference type="InterPro" id="IPR036013">
    <property type="entry name" value="Band_7/SPFH_dom_sf"/>
</dbReference>
<dbReference type="Pfam" id="PF01145">
    <property type="entry name" value="Band_7"/>
    <property type="match status" value="1"/>
</dbReference>
<dbReference type="CDD" id="cd03404">
    <property type="entry name" value="SPFH_HflK"/>
    <property type="match status" value="1"/>
</dbReference>
<dbReference type="Gene3D" id="3.30.479.30">
    <property type="entry name" value="Band 7 domain"/>
    <property type="match status" value="1"/>
</dbReference>
<dbReference type="GO" id="GO:0008233">
    <property type="term" value="F:peptidase activity"/>
    <property type="evidence" value="ECO:0007669"/>
    <property type="project" value="UniProtKB-KW"/>
</dbReference>
<dbReference type="Pfam" id="PF12221">
    <property type="entry name" value="HflK_N"/>
    <property type="match status" value="1"/>
</dbReference>
<accession>A0ABU1DBU0</accession>
<evidence type="ECO:0000256" key="3">
    <source>
        <dbReference type="ARBA" id="ARBA00022692"/>
    </source>
</evidence>
<evidence type="ECO:0000256" key="5">
    <source>
        <dbReference type="ARBA" id="ARBA00023136"/>
    </source>
</evidence>
<dbReference type="EMBL" id="JADBEO010000004">
    <property type="protein sequence ID" value="MDR4305576.1"/>
    <property type="molecule type" value="Genomic_DNA"/>
</dbReference>
<dbReference type="InterPro" id="IPR050710">
    <property type="entry name" value="Band7/mec-2_domain"/>
</dbReference>
<proteinExistence type="inferred from homology"/>
<reference evidence="8" key="1">
    <citation type="submission" date="2020-10" db="EMBL/GenBank/DDBJ databases">
        <authorList>
            <person name="Abbas A."/>
            <person name="Razzaq R."/>
            <person name="Waqas M."/>
            <person name="Abbas N."/>
            <person name="Nielsen T.K."/>
            <person name="Hansen L.H."/>
            <person name="Hussain S."/>
            <person name="Shahid M."/>
        </authorList>
    </citation>
    <scope>NUCLEOTIDE SEQUENCE</scope>
    <source>
        <strain evidence="8">S14</strain>
    </source>
</reference>
<gene>
    <name evidence="8" type="ORF">IHQ68_02930</name>
</gene>
<dbReference type="RefSeq" id="WP_309388694.1">
    <property type="nucleotide sequence ID" value="NZ_JADBEO010000004.1"/>
</dbReference>
<dbReference type="InterPro" id="IPR020980">
    <property type="entry name" value="Membrane_HflK_N"/>
</dbReference>
<dbReference type="InterPro" id="IPR010201">
    <property type="entry name" value="HflK"/>
</dbReference>
<evidence type="ECO:0000256" key="6">
    <source>
        <dbReference type="SAM" id="MobiDB-lite"/>
    </source>
</evidence>
<protein>
    <submittedName>
        <fullName evidence="8">Protease modulator HflK</fullName>
    </submittedName>
</protein>
<evidence type="ECO:0000256" key="2">
    <source>
        <dbReference type="ARBA" id="ARBA00006971"/>
    </source>
</evidence>
<sequence>MPWSNQSGGGGGGGPWRNNPGGPWGQGPQRPNGGGPTPPDLDEMLRRAQERFKGVFPGGGGGGKGALALAAVALIAWGLSGFYRVEFDEEGIVLRFGEYVRTTQSGLNYHLPYPIETVLTPKVTTPNSVDVGMRSASGPGGTRASPNREVPQESLMLTGDGNIVDVNFSVVWVIKPPNAATGEPSGAANYLFKLQNPEGTVKAVAESAMREVVGRSRLQQILTEGTPEAETPVVPGAPGAAAEPVKPVEGKLSAEATAAAVREVMQKTLDGYESGILIRSVQLQKIAPPGEVIGAFREVQAAQADRQTAINKAQGYANSVVPGARGKAVQTIQAAEGFKASAIAEAQGQGSRFSQVVAEYKKAPEVTRERIFLETMERVYGAVDKVIIDQKASGQGVVPYLPLEQQPARPGQRSVAP</sequence>